<feature type="compositionally biased region" description="Low complexity" evidence="1">
    <location>
        <begin position="507"/>
        <end position="531"/>
    </location>
</feature>
<evidence type="ECO:0000256" key="1">
    <source>
        <dbReference type="SAM" id="MobiDB-lite"/>
    </source>
</evidence>
<feature type="compositionally biased region" description="Basic and acidic residues" evidence="1">
    <location>
        <begin position="96"/>
        <end position="116"/>
    </location>
</feature>
<feature type="compositionally biased region" description="Low complexity" evidence="1">
    <location>
        <begin position="467"/>
        <end position="481"/>
    </location>
</feature>
<feature type="region of interest" description="Disordered" evidence="1">
    <location>
        <begin position="452"/>
        <end position="567"/>
    </location>
</feature>
<name>A0AAN5CX74_9BILA</name>
<feature type="compositionally biased region" description="Pro residues" evidence="1">
    <location>
        <begin position="456"/>
        <end position="466"/>
    </location>
</feature>
<proteinExistence type="predicted"/>
<accession>A0AAN5CX74</accession>
<feature type="region of interest" description="Disordered" evidence="1">
    <location>
        <begin position="327"/>
        <end position="379"/>
    </location>
</feature>
<feature type="non-terminal residue" evidence="2">
    <location>
        <position position="567"/>
    </location>
</feature>
<protein>
    <submittedName>
        <fullName evidence="2">Uncharacterized protein</fullName>
    </submittedName>
</protein>
<keyword evidence="3" id="KW-1185">Reference proteome</keyword>
<gene>
    <name evidence="2" type="ORF">PMAYCL1PPCAC_22489</name>
</gene>
<feature type="non-terminal residue" evidence="2">
    <location>
        <position position="1"/>
    </location>
</feature>
<dbReference type="Proteomes" id="UP001328107">
    <property type="component" value="Unassembled WGS sequence"/>
</dbReference>
<reference evidence="3" key="1">
    <citation type="submission" date="2022-10" db="EMBL/GenBank/DDBJ databases">
        <title>Genome assembly of Pristionchus species.</title>
        <authorList>
            <person name="Yoshida K."/>
            <person name="Sommer R.J."/>
        </authorList>
    </citation>
    <scope>NUCLEOTIDE SEQUENCE [LARGE SCALE GENOMIC DNA]</scope>
    <source>
        <strain evidence="3">RS5460</strain>
    </source>
</reference>
<feature type="compositionally biased region" description="Polar residues" evidence="1">
    <location>
        <begin position="359"/>
        <end position="371"/>
    </location>
</feature>
<dbReference type="EMBL" id="BTRK01000005">
    <property type="protein sequence ID" value="GMR52294.1"/>
    <property type="molecule type" value="Genomic_DNA"/>
</dbReference>
<dbReference type="AlphaFoldDB" id="A0AAN5CX74"/>
<feature type="region of interest" description="Disordered" evidence="1">
    <location>
        <begin position="1"/>
        <end position="116"/>
    </location>
</feature>
<sequence>TRMWSRNQPKSSLAPRPRKVDGYIVGPALFEDATVTSRTSPPSEAPDEYSPTPTLPSDLTFRSPESSSRSTKKSKKSLASTRSKKDKRVCEYSADECPRRREEAETGGQEKSDYEKRKRAKILELAKQAEQDHEKLLVQRTRSEQAAKELESSLSVEQDARNRSMATMKSQLEGIEWRGSRDLKDLRKEIEQWKGKTAKSGELAKRVDGVEKRVGKLEKAYADRKATMDMVEKNWADFGRLKTQSMALEVTQIKNRRGAMHLERMPKDVAQTTAKNLYRLCDDLQRLNMHLNTKSELTRLIEEALTLAEAIAPLYGVKEDYIDSRENTSSTNVSLGTGSGGSAATTASASSTDNSTASPGSSVPTSPNTKATAPIRASLRRAHKDPTGVTIPPSNIHPMFKSKENLHIDAPSLRERSPAYYSNYYSNSEMSTASKANGAPAPIIPSAESTVVAPPTATPAPPPPAAAVPAAVQQPAAAAAPAAPPTAPETPAAAPIEAPAAAPPPAAAELPAAPAAAPPAAAADPATAADASISLSVDSDTAPVVKEEKKKSSSRRSSKERKQEETK</sequence>
<feature type="compositionally biased region" description="Low complexity" evidence="1">
    <location>
        <begin position="489"/>
        <end position="500"/>
    </location>
</feature>
<evidence type="ECO:0000313" key="2">
    <source>
        <dbReference type="EMBL" id="GMR52294.1"/>
    </source>
</evidence>
<feature type="compositionally biased region" description="Low complexity" evidence="1">
    <location>
        <begin position="342"/>
        <end position="358"/>
    </location>
</feature>
<organism evidence="2 3">
    <name type="scientific">Pristionchus mayeri</name>
    <dbReference type="NCBI Taxonomy" id="1317129"/>
    <lineage>
        <taxon>Eukaryota</taxon>
        <taxon>Metazoa</taxon>
        <taxon>Ecdysozoa</taxon>
        <taxon>Nematoda</taxon>
        <taxon>Chromadorea</taxon>
        <taxon>Rhabditida</taxon>
        <taxon>Rhabditina</taxon>
        <taxon>Diplogasteromorpha</taxon>
        <taxon>Diplogasteroidea</taxon>
        <taxon>Neodiplogasteridae</taxon>
        <taxon>Pristionchus</taxon>
    </lineage>
</organism>
<evidence type="ECO:0000313" key="3">
    <source>
        <dbReference type="Proteomes" id="UP001328107"/>
    </source>
</evidence>
<feature type="compositionally biased region" description="Polar residues" evidence="1">
    <location>
        <begin position="1"/>
        <end position="11"/>
    </location>
</feature>
<feature type="compositionally biased region" description="Basic residues" evidence="1">
    <location>
        <begin position="70"/>
        <end position="87"/>
    </location>
</feature>
<comment type="caution">
    <text evidence="2">The sequence shown here is derived from an EMBL/GenBank/DDBJ whole genome shotgun (WGS) entry which is preliminary data.</text>
</comment>